<keyword evidence="5 7" id="KW-1133">Transmembrane helix</keyword>
<dbReference type="NCBIfam" id="NF011305">
    <property type="entry name" value="PRK14716.1-3"/>
    <property type="match status" value="1"/>
</dbReference>
<dbReference type="PANTHER" id="PTHR43867">
    <property type="entry name" value="CELLULOSE SYNTHASE CATALYTIC SUBUNIT A [UDP-FORMING]"/>
    <property type="match status" value="1"/>
</dbReference>
<evidence type="ECO:0000256" key="7">
    <source>
        <dbReference type="SAM" id="Phobius"/>
    </source>
</evidence>
<dbReference type="PANTHER" id="PTHR43867:SF2">
    <property type="entry name" value="CELLULOSE SYNTHASE CATALYTIC SUBUNIT A [UDP-FORMING]"/>
    <property type="match status" value="1"/>
</dbReference>
<evidence type="ECO:0000256" key="1">
    <source>
        <dbReference type="ARBA" id="ARBA00004141"/>
    </source>
</evidence>
<gene>
    <name evidence="8" type="ORF">M529_01250</name>
</gene>
<accession>T0KKW0</accession>
<keyword evidence="6 7" id="KW-0472">Membrane</keyword>
<evidence type="ECO:0008006" key="10">
    <source>
        <dbReference type="Google" id="ProtNLM"/>
    </source>
</evidence>
<dbReference type="GO" id="GO:0016757">
    <property type="term" value="F:glycosyltransferase activity"/>
    <property type="evidence" value="ECO:0007669"/>
    <property type="project" value="UniProtKB-KW"/>
</dbReference>
<evidence type="ECO:0000313" key="9">
    <source>
        <dbReference type="Proteomes" id="UP000015523"/>
    </source>
</evidence>
<keyword evidence="4 7" id="KW-0812">Transmembrane</keyword>
<proteinExistence type="predicted"/>
<dbReference type="Gene3D" id="3.90.550.10">
    <property type="entry name" value="Spore Coat Polysaccharide Biosynthesis Protein SpsA, Chain A"/>
    <property type="match status" value="1"/>
</dbReference>
<dbReference type="InterPro" id="IPR050321">
    <property type="entry name" value="Glycosyltr_2/OpgH_subfam"/>
</dbReference>
<dbReference type="AlphaFoldDB" id="T0KKW0"/>
<evidence type="ECO:0000256" key="6">
    <source>
        <dbReference type="ARBA" id="ARBA00023136"/>
    </source>
</evidence>
<dbReference type="eggNOG" id="COG1215">
    <property type="taxonomic scope" value="Bacteria"/>
</dbReference>
<organism evidence="8 9">
    <name type="scientific">Sphingobium ummariense RL-3</name>
    <dbReference type="NCBI Taxonomy" id="1346791"/>
    <lineage>
        <taxon>Bacteria</taxon>
        <taxon>Pseudomonadati</taxon>
        <taxon>Pseudomonadota</taxon>
        <taxon>Alphaproteobacteria</taxon>
        <taxon>Sphingomonadales</taxon>
        <taxon>Sphingomonadaceae</taxon>
        <taxon>Sphingobium</taxon>
    </lineage>
</organism>
<dbReference type="Pfam" id="PF13641">
    <property type="entry name" value="Glyco_tranf_2_3"/>
    <property type="match status" value="1"/>
</dbReference>
<evidence type="ECO:0000256" key="2">
    <source>
        <dbReference type="ARBA" id="ARBA00022676"/>
    </source>
</evidence>
<dbReference type="EMBL" id="AUWY01000022">
    <property type="protein sequence ID" value="EQB33978.1"/>
    <property type="molecule type" value="Genomic_DNA"/>
</dbReference>
<feature type="transmembrane region" description="Helical" evidence="7">
    <location>
        <begin position="345"/>
        <end position="368"/>
    </location>
</feature>
<evidence type="ECO:0000256" key="3">
    <source>
        <dbReference type="ARBA" id="ARBA00022679"/>
    </source>
</evidence>
<sequence>MLVAILGTLHHEILLFAIVGLAVGGLDDLLVDVLYLARRSWRSLVIYSRHPRMTADALPPADRPGRIAIFIPAWSEAEVIAPMLQNTLKCWQDQDYRLFVGVYPNDGATLDAVASVAENEPRIILGVNPRPGPTTKADCLNVLWRAMLGDERASGIRYKAVVMHDAEDVVHPDEIRLFDLLIDRFALVQLPVLPLLGRGRWLSRAIADHYGDEFAESHGKALVVREALGASIPSAGVACAFERDMLFRLDNGTRGGPFDPGSLTEDYEAGLRIRDMGGRGVFVRMRDAQGDLIATREYFPDTMEAAVKQKARWMVGISLAGWDRMGWRGGPAEWWMRLRDRRATLAALVLFAAYLAMLLSGLIAVLKIALAFPMPPLGPMTQVLLWLNLALMSWRMLMRAAFSARSYGWRHGLTAVPRMLIANVIAMLAARRAVLLYGKSLLGQPLLWDKTQHRFPDLRSDP</sequence>
<feature type="transmembrane region" description="Helical" evidence="7">
    <location>
        <begin position="13"/>
        <end position="37"/>
    </location>
</feature>
<protein>
    <recommendedName>
        <fullName evidence="10">Glycosyltransferase 2-like domain-containing protein</fullName>
    </recommendedName>
</protein>
<evidence type="ECO:0000256" key="5">
    <source>
        <dbReference type="ARBA" id="ARBA00022989"/>
    </source>
</evidence>
<dbReference type="STRING" id="1346791.M529_01250"/>
<dbReference type="GO" id="GO:0016020">
    <property type="term" value="C:membrane"/>
    <property type="evidence" value="ECO:0007669"/>
    <property type="project" value="UniProtKB-SubCell"/>
</dbReference>
<dbReference type="NCBIfam" id="NF011307">
    <property type="entry name" value="PRK14716.1-5"/>
    <property type="match status" value="1"/>
</dbReference>
<reference evidence="8 9" key="1">
    <citation type="journal article" date="2013" name="Genome Announc.">
        <title>Draft Genome Sequence of Sphingobium ummariense Strain RL-3, a Hexachlorocyclohexane-Degrading Bacterium.</title>
        <authorList>
            <person name="Kohli P."/>
            <person name="Dua A."/>
            <person name="Sangwan N."/>
            <person name="Oldach P."/>
            <person name="Khurana J.P."/>
            <person name="Lal R."/>
        </authorList>
    </citation>
    <scope>NUCLEOTIDE SEQUENCE [LARGE SCALE GENOMIC DNA]</scope>
    <source>
        <strain evidence="8 9">RL-3</strain>
    </source>
</reference>
<evidence type="ECO:0000313" key="8">
    <source>
        <dbReference type="EMBL" id="EQB33978.1"/>
    </source>
</evidence>
<name>T0KKW0_9SPHN</name>
<keyword evidence="9" id="KW-1185">Reference proteome</keyword>
<comment type="caution">
    <text evidence="8">The sequence shown here is derived from an EMBL/GenBank/DDBJ whole genome shotgun (WGS) entry which is preliminary data.</text>
</comment>
<keyword evidence="3" id="KW-0808">Transferase</keyword>
<dbReference type="SUPFAM" id="SSF53448">
    <property type="entry name" value="Nucleotide-diphospho-sugar transferases"/>
    <property type="match status" value="1"/>
</dbReference>
<feature type="transmembrane region" description="Helical" evidence="7">
    <location>
        <begin position="380"/>
        <end position="398"/>
    </location>
</feature>
<keyword evidence="2" id="KW-0328">Glycosyltransferase</keyword>
<comment type="subcellular location">
    <subcellularLocation>
        <location evidence="1">Membrane</location>
        <topology evidence="1">Multi-pass membrane protein</topology>
    </subcellularLocation>
</comment>
<dbReference type="RefSeq" id="WP_021316306.1">
    <property type="nucleotide sequence ID" value="NZ_AUWY01000022.1"/>
</dbReference>
<dbReference type="PATRIC" id="fig|1346791.3.peg.235"/>
<dbReference type="Proteomes" id="UP000015523">
    <property type="component" value="Unassembled WGS sequence"/>
</dbReference>
<evidence type="ECO:0000256" key="4">
    <source>
        <dbReference type="ARBA" id="ARBA00022692"/>
    </source>
</evidence>
<dbReference type="InterPro" id="IPR029044">
    <property type="entry name" value="Nucleotide-diphossugar_trans"/>
</dbReference>